<sequence>MSDKNKTPKHLSPSQKFYLSNKKFKELFHTKDPFFQYLPDWLINKSNYLEYNYKHPRHSNKTYVRGSMVYVDFGINSGAELSGSHFAVVLNKFDSPKSNTLTVVPLSSHDHGKYSIEIEHTITDASWKYFSGEAKRASRLLKNFRYLLNVLKSHFYLDQTVVYYPKNQLDEHMAQLSSDLDHFNIETVNSDKPDDLLLGYLNNIEIVLTKFVASAQRFDRYNKRTYALTTSITTISKDRIRRAPFEPVVKTTNTTLNNIEENIQRDFFK</sequence>
<reference evidence="3" key="2">
    <citation type="submission" date="2024-05" db="EMBL/GenBank/DDBJ databases">
        <authorList>
            <person name="Chen H."/>
        </authorList>
    </citation>
    <scope>NUCLEOTIDE SEQUENCE</scope>
    <source>
        <strain evidence="3">CGMCC 7049</strain>
    </source>
</reference>
<proteinExistence type="inferred from homology"/>
<protein>
    <submittedName>
        <fullName evidence="3">Type II toxin-antitoxin system PemK/MazF family toxin</fullName>
    </submittedName>
</protein>
<organism evidence="3">
    <name type="scientific">Pediococcus pentosaceus CGMCC 7049</name>
    <dbReference type="NCBI Taxonomy" id="1460385"/>
    <lineage>
        <taxon>Bacteria</taxon>
        <taxon>Bacillati</taxon>
        <taxon>Bacillota</taxon>
        <taxon>Bacilli</taxon>
        <taxon>Lactobacillales</taxon>
        <taxon>Lactobacillaceae</taxon>
        <taxon>Pediococcus</taxon>
    </lineage>
</organism>
<accession>A0AAU7NIZ0</accession>
<dbReference type="SUPFAM" id="SSF50118">
    <property type="entry name" value="Cell growth inhibitor/plasmid maintenance toxic component"/>
    <property type="match status" value="1"/>
</dbReference>
<dbReference type="InterPro" id="IPR011067">
    <property type="entry name" value="Plasmid_toxin/cell-grow_inhib"/>
</dbReference>
<gene>
    <name evidence="3" type="ORF">BB06_05190</name>
</gene>
<evidence type="ECO:0000256" key="2">
    <source>
        <dbReference type="ARBA" id="ARBA00022649"/>
    </source>
</evidence>
<comment type="similarity">
    <text evidence="1">Belongs to the PemK/MazF family.</text>
</comment>
<dbReference type="GO" id="GO:0003677">
    <property type="term" value="F:DNA binding"/>
    <property type="evidence" value="ECO:0007669"/>
    <property type="project" value="InterPro"/>
</dbReference>
<evidence type="ECO:0000256" key="1">
    <source>
        <dbReference type="ARBA" id="ARBA00007521"/>
    </source>
</evidence>
<dbReference type="RefSeq" id="WP_029258011.1">
    <property type="nucleotide sequence ID" value="NZ_CP157400.1"/>
</dbReference>
<dbReference type="InterPro" id="IPR003477">
    <property type="entry name" value="PemK-like"/>
</dbReference>
<dbReference type="AlphaFoldDB" id="A0AAU7NIZ0"/>
<dbReference type="EMBL" id="CP157400">
    <property type="protein sequence ID" value="XBS07632.1"/>
    <property type="molecule type" value="Genomic_DNA"/>
</dbReference>
<reference evidence="3" key="1">
    <citation type="submission" date="2014-02" db="EMBL/GenBank/DDBJ databases">
        <authorList>
            <person name="Zhao D."/>
            <person name="Dong X."/>
            <person name="Li Y."/>
            <person name="Lv L."/>
            <person name="Zhao D."/>
            <person name="Gao Y."/>
            <person name="Wang Y."/>
            <person name="Li Y."/>
        </authorList>
    </citation>
    <scope>NUCLEOTIDE SEQUENCE</scope>
    <source>
        <strain evidence="3">CGMCC 7049</strain>
    </source>
</reference>
<evidence type="ECO:0000313" key="3">
    <source>
        <dbReference type="EMBL" id="XBS07632.1"/>
    </source>
</evidence>
<keyword evidence="2" id="KW-1277">Toxin-antitoxin system</keyword>
<name>A0AAU7NIZ0_PEDPE</name>
<dbReference type="Gene3D" id="2.30.30.110">
    <property type="match status" value="1"/>
</dbReference>
<dbReference type="Pfam" id="PF02452">
    <property type="entry name" value="PemK_toxin"/>
    <property type="match status" value="1"/>
</dbReference>